<proteinExistence type="predicted"/>
<name>A0ACC2B2U8_DIPCM</name>
<gene>
    <name evidence="1" type="ORF">O6H91_18G075800</name>
</gene>
<accession>A0ACC2B2U8</accession>
<reference evidence="2" key="1">
    <citation type="journal article" date="2024" name="Proc. Natl. Acad. Sci. U.S.A.">
        <title>Extraordinary preservation of gene collinearity over three hundred million years revealed in homosporous lycophytes.</title>
        <authorList>
            <person name="Li C."/>
            <person name="Wickell D."/>
            <person name="Kuo L.Y."/>
            <person name="Chen X."/>
            <person name="Nie B."/>
            <person name="Liao X."/>
            <person name="Peng D."/>
            <person name="Ji J."/>
            <person name="Jenkins J."/>
            <person name="Williams M."/>
            <person name="Shu S."/>
            <person name="Plott C."/>
            <person name="Barry K."/>
            <person name="Rajasekar S."/>
            <person name="Grimwood J."/>
            <person name="Han X."/>
            <person name="Sun S."/>
            <person name="Hou Z."/>
            <person name="He W."/>
            <person name="Dai G."/>
            <person name="Sun C."/>
            <person name="Schmutz J."/>
            <person name="Leebens-Mack J.H."/>
            <person name="Li F.W."/>
            <person name="Wang L."/>
        </authorList>
    </citation>
    <scope>NUCLEOTIDE SEQUENCE [LARGE SCALE GENOMIC DNA]</scope>
    <source>
        <strain evidence="2">cv. PW_Plant_1</strain>
    </source>
</reference>
<evidence type="ECO:0000313" key="1">
    <source>
        <dbReference type="EMBL" id="KAJ7524060.1"/>
    </source>
</evidence>
<dbReference type="EMBL" id="CM055109">
    <property type="protein sequence ID" value="KAJ7524060.1"/>
    <property type="molecule type" value="Genomic_DNA"/>
</dbReference>
<keyword evidence="2" id="KW-1185">Reference proteome</keyword>
<comment type="caution">
    <text evidence="1">The sequence shown here is derived from an EMBL/GenBank/DDBJ whole genome shotgun (WGS) entry which is preliminary data.</text>
</comment>
<protein>
    <submittedName>
        <fullName evidence="1">Uncharacterized protein</fullName>
    </submittedName>
</protein>
<evidence type="ECO:0000313" key="2">
    <source>
        <dbReference type="Proteomes" id="UP001162992"/>
    </source>
</evidence>
<organism evidence="1 2">
    <name type="scientific">Diphasiastrum complanatum</name>
    <name type="common">Issler's clubmoss</name>
    <name type="synonym">Lycopodium complanatum</name>
    <dbReference type="NCBI Taxonomy" id="34168"/>
    <lineage>
        <taxon>Eukaryota</taxon>
        <taxon>Viridiplantae</taxon>
        <taxon>Streptophyta</taxon>
        <taxon>Embryophyta</taxon>
        <taxon>Tracheophyta</taxon>
        <taxon>Lycopodiopsida</taxon>
        <taxon>Lycopodiales</taxon>
        <taxon>Lycopodiaceae</taxon>
        <taxon>Lycopodioideae</taxon>
        <taxon>Diphasiastrum</taxon>
    </lineage>
</organism>
<dbReference type="Proteomes" id="UP001162992">
    <property type="component" value="Chromosome 18"/>
</dbReference>
<sequence>MWITRFVVVLAFLALGLVVSPAPLTSKWKHASGLSGATTWSDGLGGRVVALKLAYLLSFATAWGASLWVTFIGGIIMFRHMPRHQFGNLQSKLFPVYFRLVAVCAAACVASFATLHPWSSATSRERMQIVSLVLSLTSTLLNLIIFEPLTIKIMKERHKVEREESIGSEVGVSKNLEAAKRNPQLAKINKKFGKVHGLSSLSNLLSFGGFAIHSWYLASRLTL</sequence>